<accession>A0A9X3S741</accession>
<dbReference type="RefSeq" id="WP_270042381.1">
    <property type="nucleotide sequence ID" value="NZ_JAPDOD010000023.1"/>
</dbReference>
<evidence type="ECO:0000313" key="1">
    <source>
        <dbReference type="EMBL" id="MDA0163138.1"/>
    </source>
</evidence>
<comment type="caution">
    <text evidence="1">The sequence shown here is derived from an EMBL/GenBank/DDBJ whole genome shotgun (WGS) entry which is preliminary data.</text>
</comment>
<dbReference type="EMBL" id="JAPDOD010000023">
    <property type="protein sequence ID" value="MDA0163138.1"/>
    <property type="molecule type" value="Genomic_DNA"/>
</dbReference>
<name>A0A9X3S741_9ACTN</name>
<proteinExistence type="predicted"/>
<evidence type="ECO:0000313" key="2">
    <source>
        <dbReference type="Proteomes" id="UP001149140"/>
    </source>
</evidence>
<keyword evidence="2" id="KW-1185">Reference proteome</keyword>
<gene>
    <name evidence="1" type="ORF">OM076_22885</name>
</gene>
<dbReference type="Proteomes" id="UP001149140">
    <property type="component" value="Unassembled WGS sequence"/>
</dbReference>
<organism evidence="1 2">
    <name type="scientific">Solirubrobacter ginsenosidimutans</name>
    <dbReference type="NCBI Taxonomy" id="490573"/>
    <lineage>
        <taxon>Bacteria</taxon>
        <taxon>Bacillati</taxon>
        <taxon>Actinomycetota</taxon>
        <taxon>Thermoleophilia</taxon>
        <taxon>Solirubrobacterales</taxon>
        <taxon>Solirubrobacteraceae</taxon>
        <taxon>Solirubrobacter</taxon>
    </lineage>
</organism>
<reference evidence="1" key="1">
    <citation type="submission" date="2022-10" db="EMBL/GenBank/DDBJ databases">
        <title>The WGS of Solirubrobacter ginsenosidimutans DSM 21036.</title>
        <authorList>
            <person name="Jiang Z."/>
        </authorList>
    </citation>
    <scope>NUCLEOTIDE SEQUENCE</scope>
    <source>
        <strain evidence="1">DSM 21036</strain>
    </source>
</reference>
<dbReference type="AlphaFoldDB" id="A0A9X3S741"/>
<protein>
    <submittedName>
        <fullName evidence="1">Uncharacterized protein</fullName>
    </submittedName>
</protein>
<sequence length="112" mass="11798">MQHLTRLAVLIFALAAGQAGVSGAHPAAERSCGLIRDDGARIGIIVQRGRVPCSTARTILPTYFRSHALCGGSSCLRKHAGWTCQTALASELPRLARCVRPGKRIAAYSTAG</sequence>